<dbReference type="OrthoDB" id="6354133at2"/>
<feature type="region of interest" description="Disordered" evidence="1">
    <location>
        <begin position="239"/>
        <end position="267"/>
    </location>
</feature>
<sequence>MNNTSAVELIDSLNQLNQALIHFSQQLQQSTLPFWLPGPAQNLQQAAALYTDIWYQDGQDGRTTLSQHGIIGADPQLIAATLQLNEAKANFQTLALHYRLSRSTDTLKELHHRSEKIAEILQRHGAARIHLKQCYRQIPLLEHCPSKIGFSWYTSGRSIRKLTPAEAEQKLLKMDTSQRHIQQQLQAVGNLRPSDRLAQIQSQVPVMRANMTWKEQDLVMRKAQNTSLPIIIALNSDNPRLPEYNEPPLTPPEARSRLERSDLKIDPQPFLPSLRAHRYLG</sequence>
<name>A0A430KQH7_9GAMM</name>
<gene>
    <name evidence="2" type="ORF">EH243_10620</name>
</gene>
<dbReference type="EMBL" id="RQXW01000008">
    <property type="protein sequence ID" value="RTE65716.1"/>
    <property type="molecule type" value="Genomic_DNA"/>
</dbReference>
<organism evidence="2 3">
    <name type="scientific">Amphritea opalescens</name>
    <dbReference type="NCBI Taxonomy" id="2490544"/>
    <lineage>
        <taxon>Bacteria</taxon>
        <taxon>Pseudomonadati</taxon>
        <taxon>Pseudomonadota</taxon>
        <taxon>Gammaproteobacteria</taxon>
        <taxon>Oceanospirillales</taxon>
        <taxon>Oceanospirillaceae</taxon>
        <taxon>Amphritea</taxon>
    </lineage>
</organism>
<dbReference type="Proteomes" id="UP000283087">
    <property type="component" value="Unassembled WGS sequence"/>
</dbReference>
<evidence type="ECO:0000313" key="3">
    <source>
        <dbReference type="Proteomes" id="UP000283087"/>
    </source>
</evidence>
<dbReference type="AlphaFoldDB" id="A0A430KQH7"/>
<accession>A0A430KQH7</accession>
<keyword evidence="3" id="KW-1185">Reference proteome</keyword>
<proteinExistence type="predicted"/>
<reference evidence="2 3" key="1">
    <citation type="submission" date="2018-11" db="EMBL/GenBank/DDBJ databases">
        <title>The draft genome sequence of Amphritea opalescens ANRC-JH13T.</title>
        <authorList>
            <person name="Fang Z."/>
            <person name="Zhang Y."/>
            <person name="Han X."/>
        </authorList>
    </citation>
    <scope>NUCLEOTIDE SEQUENCE [LARGE SCALE GENOMIC DNA]</scope>
    <source>
        <strain evidence="2 3">ANRC-JH13</strain>
    </source>
</reference>
<protein>
    <submittedName>
        <fullName evidence="2">DNA replication terminus site-binding protein</fullName>
    </submittedName>
</protein>
<feature type="compositionally biased region" description="Basic and acidic residues" evidence="1">
    <location>
        <begin position="254"/>
        <end position="265"/>
    </location>
</feature>
<evidence type="ECO:0000256" key="1">
    <source>
        <dbReference type="SAM" id="MobiDB-lite"/>
    </source>
</evidence>
<comment type="caution">
    <text evidence="2">The sequence shown here is derived from an EMBL/GenBank/DDBJ whole genome shotgun (WGS) entry which is preliminary data.</text>
</comment>
<dbReference type="RefSeq" id="WP_126158639.1">
    <property type="nucleotide sequence ID" value="NZ_RQXW01000008.1"/>
</dbReference>
<evidence type="ECO:0000313" key="2">
    <source>
        <dbReference type="EMBL" id="RTE65716.1"/>
    </source>
</evidence>